<evidence type="ECO:0000259" key="1">
    <source>
        <dbReference type="PROSITE" id="PS00028"/>
    </source>
</evidence>
<dbReference type="InterPro" id="IPR013087">
    <property type="entry name" value="Znf_C2H2_type"/>
</dbReference>
<comment type="caution">
    <text evidence="2">The sequence shown here is derived from an EMBL/GenBank/DDBJ whole genome shotgun (WGS) entry which is preliminary data.</text>
</comment>
<evidence type="ECO:0000313" key="3">
    <source>
        <dbReference type="Proteomes" id="UP001162164"/>
    </source>
</evidence>
<dbReference type="Proteomes" id="UP001162164">
    <property type="component" value="Unassembled WGS sequence"/>
</dbReference>
<dbReference type="PROSITE" id="PS00028">
    <property type="entry name" value="ZINC_FINGER_C2H2_1"/>
    <property type="match status" value="1"/>
</dbReference>
<accession>A0ABQ9J1H3</accession>
<evidence type="ECO:0000313" key="2">
    <source>
        <dbReference type="EMBL" id="KAJ8970339.1"/>
    </source>
</evidence>
<keyword evidence="3" id="KW-1185">Reference proteome</keyword>
<sequence length="196" mass="22808">METVECGKLVPLNAENVDSTMLEKYFPELDLTLTRDPEICPSCLQSMQQYFDYIERYVNILKDAKRDSLNEVKDYTLSDKKASASKQKTASSKSKNCRKQKHVSSLDVNNFQCAHCAYETTSRGRILRHLHRHRESDLEKRKIPKLTCDQCSFQCRSASIFKGHKRRHQTPAAKDMTKNLNPETIMYNCEICEYKK</sequence>
<reference evidence="2" key="1">
    <citation type="journal article" date="2023" name="Insect Mol. Biol.">
        <title>Genome sequencing provides insights into the evolution of gene families encoding plant cell wall-degrading enzymes in longhorned beetles.</title>
        <authorList>
            <person name="Shin N.R."/>
            <person name="Okamura Y."/>
            <person name="Kirsch R."/>
            <person name="Pauchet Y."/>
        </authorList>
    </citation>
    <scope>NUCLEOTIDE SEQUENCE</scope>
    <source>
        <strain evidence="2">MMC_N1</strain>
    </source>
</reference>
<protein>
    <recommendedName>
        <fullName evidence="1">C2H2-type domain-containing protein</fullName>
    </recommendedName>
</protein>
<gene>
    <name evidence="2" type="ORF">NQ317_007618</name>
</gene>
<organism evidence="2 3">
    <name type="scientific">Molorchus minor</name>
    <dbReference type="NCBI Taxonomy" id="1323400"/>
    <lineage>
        <taxon>Eukaryota</taxon>
        <taxon>Metazoa</taxon>
        <taxon>Ecdysozoa</taxon>
        <taxon>Arthropoda</taxon>
        <taxon>Hexapoda</taxon>
        <taxon>Insecta</taxon>
        <taxon>Pterygota</taxon>
        <taxon>Neoptera</taxon>
        <taxon>Endopterygota</taxon>
        <taxon>Coleoptera</taxon>
        <taxon>Polyphaga</taxon>
        <taxon>Cucujiformia</taxon>
        <taxon>Chrysomeloidea</taxon>
        <taxon>Cerambycidae</taxon>
        <taxon>Lamiinae</taxon>
        <taxon>Monochamini</taxon>
        <taxon>Molorchus</taxon>
    </lineage>
</organism>
<name>A0ABQ9J1H3_9CUCU</name>
<dbReference type="EMBL" id="JAPWTJ010001634">
    <property type="protein sequence ID" value="KAJ8970339.1"/>
    <property type="molecule type" value="Genomic_DNA"/>
</dbReference>
<dbReference type="SMART" id="SM00355">
    <property type="entry name" value="ZnF_C2H2"/>
    <property type="match status" value="2"/>
</dbReference>
<proteinExistence type="predicted"/>
<feature type="domain" description="C2H2-type" evidence="1">
    <location>
        <begin position="148"/>
        <end position="168"/>
    </location>
</feature>
<dbReference type="Gene3D" id="3.30.160.60">
    <property type="entry name" value="Classic Zinc Finger"/>
    <property type="match status" value="1"/>
</dbReference>